<protein>
    <submittedName>
        <fullName evidence="2">Hint domain-containing protein</fullName>
    </submittedName>
</protein>
<dbReference type="Gene3D" id="2.170.16.10">
    <property type="entry name" value="Hedgehog/Intein (Hint) domain"/>
    <property type="match status" value="1"/>
</dbReference>
<organism evidence="2 3">
    <name type="scientific">Gluconacetobacter azotocaptans</name>
    <dbReference type="NCBI Taxonomy" id="142834"/>
    <lineage>
        <taxon>Bacteria</taxon>
        <taxon>Pseudomonadati</taxon>
        <taxon>Pseudomonadota</taxon>
        <taxon>Alphaproteobacteria</taxon>
        <taxon>Acetobacterales</taxon>
        <taxon>Acetobacteraceae</taxon>
        <taxon>Gluconacetobacter</taxon>
    </lineage>
</organism>
<dbReference type="Proteomes" id="UP000555756">
    <property type="component" value="Unassembled WGS sequence"/>
</dbReference>
<dbReference type="InterPro" id="IPR028992">
    <property type="entry name" value="Hedgehog/Intein_dom"/>
</dbReference>
<dbReference type="InterPro" id="IPR036844">
    <property type="entry name" value="Hint_dom_sf"/>
</dbReference>
<name>A0A7W4JQ80_9PROT</name>
<gene>
    <name evidence="2" type="ORF">HLH34_02680</name>
</gene>
<comment type="caution">
    <text evidence="2">The sequence shown here is derived from an EMBL/GenBank/DDBJ whole genome shotgun (WGS) entry which is preliminary data.</text>
</comment>
<dbReference type="SUPFAM" id="SSF51294">
    <property type="entry name" value="Hedgehog/intein (Hint) domain"/>
    <property type="match status" value="1"/>
</dbReference>
<dbReference type="EMBL" id="JABEQF010000002">
    <property type="protein sequence ID" value="MBB2188868.1"/>
    <property type="molecule type" value="Genomic_DNA"/>
</dbReference>
<dbReference type="AlphaFoldDB" id="A0A7W4JQ80"/>
<sequence length="565" mass="59339">MIGLSAVSAIVVTKTADTPAGDPVVVNLTNLTGINALSSVTVENGATAQVGGGLIGVGAATNLTVDGGILEIEGSAIGAGALNTITVGPAGGEIKVDPTGLSLGVLNIPVDFVDASGNPTTTIPPNFEMDFPPTVNLLGQTVTLTSIAASYDVASNTTTIGDGVSLLGILGVGRTITLQGDPFDLAGTGTAHKDIFGNITSYSKSFTKSDGANGIITCFLPGTLVSTPDGTCAVEHMRVGDAVLAHVDGRDVVRTIVWVGTQRVTAHDRDDYPVRIRKDAFADGAPFMDLLVTPEHCLYVDGRLVPARMLVNGRSITAETSMGSFDVYHIETEEHSIVTANGMLTESYLDTGNRRSFRPVQDGSVVVGLFGPRKTWEHDAAAPLCVARETVEPLFRRIEDRAVALGLSSVTGVPETTQEAGLHLVTETGRIIRQTREANGHAVFMIPPEVGHVHLVSRTSRPSDVVGPFLDDRRELGVLVGEVMLFDADITRRIDAHLTTGDLAGWDVRESAPCRWTNGNALLPLGARRPSTIGLLAVNILAAGPYLVRGGEGLPTPADRRADRR</sequence>
<keyword evidence="3" id="KW-1185">Reference proteome</keyword>
<reference evidence="2 3" key="1">
    <citation type="submission" date="2020-04" db="EMBL/GenBank/DDBJ databases">
        <title>Description of novel Gluconacetobacter.</title>
        <authorList>
            <person name="Sombolestani A."/>
        </authorList>
    </citation>
    <scope>NUCLEOTIDE SEQUENCE [LARGE SCALE GENOMIC DNA]</scope>
    <source>
        <strain evidence="2 3">LMG 21311</strain>
    </source>
</reference>
<feature type="domain" description="Hedgehog/Intein (Hint)" evidence="1">
    <location>
        <begin position="217"/>
        <end position="351"/>
    </location>
</feature>
<dbReference type="Pfam" id="PF13403">
    <property type="entry name" value="Hint_2"/>
    <property type="match status" value="1"/>
</dbReference>
<accession>A0A7W4JQ80</accession>
<proteinExistence type="predicted"/>
<evidence type="ECO:0000259" key="1">
    <source>
        <dbReference type="Pfam" id="PF13403"/>
    </source>
</evidence>
<evidence type="ECO:0000313" key="2">
    <source>
        <dbReference type="EMBL" id="MBB2188868.1"/>
    </source>
</evidence>
<evidence type="ECO:0000313" key="3">
    <source>
        <dbReference type="Proteomes" id="UP000555756"/>
    </source>
</evidence>